<evidence type="ECO:0000256" key="7">
    <source>
        <dbReference type="ARBA" id="ARBA00023065"/>
    </source>
</evidence>
<keyword evidence="5 11" id="KW-0812">Transmembrane</keyword>
<dbReference type="Gene3D" id="2.60.40.1120">
    <property type="entry name" value="Carboxypeptidase-like, regulatory domain"/>
    <property type="match status" value="1"/>
</dbReference>
<evidence type="ECO:0000256" key="10">
    <source>
        <dbReference type="ARBA" id="ARBA00023237"/>
    </source>
</evidence>
<accession>A0A327R2T4</accession>
<evidence type="ECO:0000313" key="15">
    <source>
        <dbReference type="Proteomes" id="UP000249547"/>
    </source>
</evidence>
<dbReference type="Gene3D" id="2.40.170.20">
    <property type="entry name" value="TonB-dependent receptor, beta-barrel domain"/>
    <property type="match status" value="1"/>
</dbReference>
<dbReference type="Pfam" id="PF07715">
    <property type="entry name" value="Plug"/>
    <property type="match status" value="1"/>
</dbReference>
<evidence type="ECO:0000256" key="4">
    <source>
        <dbReference type="ARBA" id="ARBA00022496"/>
    </source>
</evidence>
<proteinExistence type="inferred from homology"/>
<dbReference type="InterPro" id="IPR023996">
    <property type="entry name" value="TonB-dep_OMP_SusC/RagA"/>
</dbReference>
<dbReference type="InterPro" id="IPR037066">
    <property type="entry name" value="Plug_dom_sf"/>
</dbReference>
<comment type="subcellular location">
    <subcellularLocation>
        <location evidence="1 11">Cell outer membrane</location>
        <topology evidence="1 11">Multi-pass membrane protein</topology>
    </subcellularLocation>
</comment>
<evidence type="ECO:0000256" key="12">
    <source>
        <dbReference type="SAM" id="SignalP"/>
    </source>
</evidence>
<evidence type="ECO:0000256" key="3">
    <source>
        <dbReference type="ARBA" id="ARBA00022452"/>
    </source>
</evidence>
<name>A0A327R2T4_9BACT</name>
<keyword evidence="2 11" id="KW-0813">Transport</keyword>
<comment type="caution">
    <text evidence="14">The sequence shown here is derived from an EMBL/GenBank/DDBJ whole genome shotgun (WGS) entry which is preliminary data.</text>
</comment>
<protein>
    <submittedName>
        <fullName evidence="14">TonB-linked SusC/RagA family outer membrane protein</fullName>
    </submittedName>
</protein>
<keyword evidence="8" id="KW-0798">TonB box</keyword>
<keyword evidence="12" id="KW-0732">Signal</keyword>
<dbReference type="OrthoDB" id="609136at2"/>
<dbReference type="PANTHER" id="PTHR32552:SF81">
    <property type="entry name" value="TONB-DEPENDENT OUTER MEMBRANE RECEPTOR"/>
    <property type="match status" value="1"/>
</dbReference>
<evidence type="ECO:0000256" key="11">
    <source>
        <dbReference type="PROSITE-ProRule" id="PRU01360"/>
    </source>
</evidence>
<keyword evidence="4" id="KW-0410">Iron transport</keyword>
<dbReference type="PANTHER" id="PTHR32552">
    <property type="entry name" value="FERRICHROME IRON RECEPTOR-RELATED"/>
    <property type="match status" value="1"/>
</dbReference>
<evidence type="ECO:0000256" key="1">
    <source>
        <dbReference type="ARBA" id="ARBA00004571"/>
    </source>
</evidence>
<dbReference type="AlphaFoldDB" id="A0A327R2T4"/>
<dbReference type="RefSeq" id="WP_111596055.1">
    <property type="nucleotide sequence ID" value="NZ_QLLL01000001.1"/>
</dbReference>
<dbReference type="EMBL" id="QLLL01000001">
    <property type="protein sequence ID" value="RAJ10941.1"/>
    <property type="molecule type" value="Genomic_DNA"/>
</dbReference>
<feature type="chain" id="PRO_5016322789" evidence="12">
    <location>
        <begin position="22"/>
        <end position="1041"/>
    </location>
</feature>
<evidence type="ECO:0000256" key="9">
    <source>
        <dbReference type="ARBA" id="ARBA00023136"/>
    </source>
</evidence>
<dbReference type="GO" id="GO:0006826">
    <property type="term" value="P:iron ion transport"/>
    <property type="evidence" value="ECO:0007669"/>
    <property type="project" value="UniProtKB-KW"/>
</dbReference>
<comment type="similarity">
    <text evidence="11">Belongs to the TonB-dependent receptor family.</text>
</comment>
<keyword evidence="10 11" id="KW-0998">Cell outer membrane</keyword>
<evidence type="ECO:0000256" key="8">
    <source>
        <dbReference type="ARBA" id="ARBA00023077"/>
    </source>
</evidence>
<keyword evidence="9 11" id="KW-0472">Membrane</keyword>
<dbReference type="InterPro" id="IPR039426">
    <property type="entry name" value="TonB-dep_rcpt-like"/>
</dbReference>
<keyword evidence="15" id="KW-1185">Reference proteome</keyword>
<dbReference type="PROSITE" id="PS52016">
    <property type="entry name" value="TONB_DEPENDENT_REC_3"/>
    <property type="match status" value="1"/>
</dbReference>
<dbReference type="SUPFAM" id="SSF49464">
    <property type="entry name" value="Carboxypeptidase regulatory domain-like"/>
    <property type="match status" value="1"/>
</dbReference>
<evidence type="ECO:0000313" key="14">
    <source>
        <dbReference type="EMBL" id="RAJ10941.1"/>
    </source>
</evidence>
<dbReference type="Proteomes" id="UP000249547">
    <property type="component" value="Unassembled WGS sequence"/>
</dbReference>
<dbReference type="Gene3D" id="2.170.130.10">
    <property type="entry name" value="TonB-dependent receptor, plug domain"/>
    <property type="match status" value="1"/>
</dbReference>
<dbReference type="InterPro" id="IPR012910">
    <property type="entry name" value="Plug_dom"/>
</dbReference>
<evidence type="ECO:0000256" key="2">
    <source>
        <dbReference type="ARBA" id="ARBA00022448"/>
    </source>
</evidence>
<keyword evidence="7" id="KW-0406">Ion transport</keyword>
<keyword evidence="3 11" id="KW-1134">Transmembrane beta strand</keyword>
<dbReference type="SUPFAM" id="SSF56935">
    <property type="entry name" value="Porins"/>
    <property type="match status" value="1"/>
</dbReference>
<keyword evidence="6" id="KW-0408">Iron</keyword>
<feature type="signal peptide" evidence="12">
    <location>
        <begin position="1"/>
        <end position="21"/>
    </location>
</feature>
<evidence type="ECO:0000256" key="5">
    <source>
        <dbReference type="ARBA" id="ARBA00022692"/>
    </source>
</evidence>
<reference evidence="14 15" key="1">
    <citation type="submission" date="2018-06" db="EMBL/GenBank/DDBJ databases">
        <title>Genomic Encyclopedia of Archaeal and Bacterial Type Strains, Phase II (KMG-II): from individual species to whole genera.</title>
        <authorList>
            <person name="Goeker M."/>
        </authorList>
    </citation>
    <scope>NUCLEOTIDE SEQUENCE [LARGE SCALE GENOMIC DNA]</scope>
    <source>
        <strain evidence="14 15">DSM 23857</strain>
    </source>
</reference>
<dbReference type="NCBIfam" id="TIGR04056">
    <property type="entry name" value="OMP_RagA_SusC"/>
    <property type="match status" value="1"/>
</dbReference>
<evidence type="ECO:0000259" key="13">
    <source>
        <dbReference type="Pfam" id="PF07715"/>
    </source>
</evidence>
<dbReference type="InterPro" id="IPR036942">
    <property type="entry name" value="Beta-barrel_TonB_sf"/>
</dbReference>
<gene>
    <name evidence="14" type="ORF">LX64_00548</name>
</gene>
<sequence>MKQMLTCMLLLCMLLPFRSIAQSKTITGTVVDANDGAPLGLLSVKIKGTTKGALTNTQGYYTLSASEGDILVFTYIGYLPTELKVGAANTMDVKLKRDAKQLKEVNISTSYGIQKAGRSLGYSAPVVSGEEIAGSKRENFLMGLAGRVPGATVTSSSGAPGASVNIVLRGAVSMSGNNQPLMVIDGLPISNNTPSQDKMLGASTTAGTVLLDRTADYANRGIDINPEDIASITILKGPEAVTMYGSEGASGAIVITTKKPKPGKGKVSYDNSFRWETLKRLPSIQAVYGPGRNGVDDYTQRVFGGTKYTDTTQLFDNIHNFFQTGFTQRHNLSVSGGTETASVLLSAGYIDQSGVIPTTRFQKSTIRLVGSVKLSPKAYFQGSATYVSSNNIKASRGTGGVLLSLLTWPVNDDVRDYMNEDGSRRKIGGGTENDNPFYDVYKNRNTDLNDRLLGNVKLGIDILPWLNLEGIVGADVYTTRSNMFRHPESRTGVATNGFISDYSETSRLINSVVKATINKRFGKFNNTLVLSSTYDDNRLMLTSQRGEKLSVPDFNSINNADPATIAANRNERNFRKWAMFANYSFDYNRLIYISGTYRYDYASKLALPNVPGRAPGYKVPGFDFWGTSLSYVFTEHGLFKHQNILSEGRLRFSYSSAGKEPYEFYIMGNKYSPNSYQGGGYLANSTSGNPNITPEYTYNLEMGTELQFFKKRLGIDFAYYRLRSVKQLLNVRTSYGTGAVLIFLNGGEIRNEGMEIQVKGAIVQKKNFDWNMTVNFDRNVGRIVKMPADVPEFSDTRTFGAGDVRPITKPNSFTSSLTTRKYARNKNGDILIDATTGMPIKETDYSIVADRAPKFKMGIVNDIRFGSFVFTLNTDIRYGGDVYNGNEAFLYENMLSRKTLDRENPRIIKGVVKDGFENTDHPTWNNTAVTPYYYNSYYNIGTSTAGFSDEDFIEKNIKWIRVRDVTLSYNVPRKFLSRTKLISGARIYVTVTDPILITNYSGADPMANYNTPAIGGYGSVGIDYGSIAAPIGYNVGLSVNF</sequence>
<dbReference type="InterPro" id="IPR008969">
    <property type="entry name" value="CarboxyPept-like_regulatory"/>
</dbReference>
<dbReference type="Pfam" id="PF13715">
    <property type="entry name" value="CarbopepD_reg_2"/>
    <property type="match status" value="1"/>
</dbReference>
<evidence type="ECO:0000256" key="6">
    <source>
        <dbReference type="ARBA" id="ARBA00023004"/>
    </source>
</evidence>
<organism evidence="14 15">
    <name type="scientific">Chitinophaga skermanii</name>
    <dbReference type="NCBI Taxonomy" id="331697"/>
    <lineage>
        <taxon>Bacteria</taxon>
        <taxon>Pseudomonadati</taxon>
        <taxon>Bacteroidota</taxon>
        <taxon>Chitinophagia</taxon>
        <taxon>Chitinophagales</taxon>
        <taxon>Chitinophagaceae</taxon>
        <taxon>Chitinophaga</taxon>
    </lineage>
</organism>
<dbReference type="GO" id="GO:0009279">
    <property type="term" value="C:cell outer membrane"/>
    <property type="evidence" value="ECO:0007669"/>
    <property type="project" value="UniProtKB-SubCell"/>
</dbReference>
<feature type="domain" description="TonB-dependent receptor plug" evidence="13">
    <location>
        <begin position="121"/>
        <end position="252"/>
    </location>
</feature>